<keyword evidence="3" id="KW-1185">Reference proteome</keyword>
<dbReference type="EMBL" id="FRCX01000007">
    <property type="protein sequence ID" value="SHN32459.1"/>
    <property type="molecule type" value="Genomic_DNA"/>
</dbReference>
<evidence type="ECO:0000313" key="2">
    <source>
        <dbReference type="EMBL" id="SHN32459.1"/>
    </source>
</evidence>
<organism evidence="2 3">
    <name type="scientific">Duganella sacchari</name>
    <dbReference type="NCBI Taxonomy" id="551987"/>
    <lineage>
        <taxon>Bacteria</taxon>
        <taxon>Pseudomonadati</taxon>
        <taxon>Pseudomonadota</taxon>
        <taxon>Betaproteobacteria</taxon>
        <taxon>Burkholderiales</taxon>
        <taxon>Oxalobacteraceae</taxon>
        <taxon>Telluria group</taxon>
        <taxon>Duganella</taxon>
    </lineage>
</organism>
<name>A0A1M7QMH6_9BURK</name>
<feature type="chain" id="PRO_5012071030" evidence="1">
    <location>
        <begin position="23"/>
        <end position="355"/>
    </location>
</feature>
<protein>
    <submittedName>
        <fullName evidence="2">Uncharacterized protein</fullName>
    </submittedName>
</protein>
<sequence length="355" mass="39637">MRHRLCIGISLFVLALHGSAWAAEDYLQNCPLKKGDQLSAIKDFYKISAEPKALEKPSPGNSSYAYTFLEYGVVLYLDENKRVQALRFERPFAGHVDGVAVGDDKSLLTNEPVKKVAGFADAEVIEARAKHKREIIDGLPNPAPREQVLKAFAAIEELNAQPFSASSGWIYKSYDGAMVRYDIGSISNRVQTILTERGTAPQGAKVGSLTQQSLQEFFHHGDQLYNASKLDEYMVRFAENYTIKVNDKLITQGKRARQQEVFEIFYKEYPHLAETVVHSAAIADDGQSAIVKLTETDRYRKRIGGIGTILQEKRPMEHNFAVIDDATVRLALVGGVIKIARMDIDKREITENAGK</sequence>
<dbReference type="STRING" id="551987.SAMN05192549_107290"/>
<evidence type="ECO:0000313" key="3">
    <source>
        <dbReference type="Proteomes" id="UP000184339"/>
    </source>
</evidence>
<evidence type="ECO:0000256" key="1">
    <source>
        <dbReference type="SAM" id="SignalP"/>
    </source>
</evidence>
<proteinExistence type="predicted"/>
<keyword evidence="1" id="KW-0732">Signal</keyword>
<dbReference type="RefSeq" id="WP_139260624.1">
    <property type="nucleotide sequence ID" value="NZ_FRCX01000007.1"/>
</dbReference>
<gene>
    <name evidence="2" type="ORF">SAMN05192549_107290</name>
</gene>
<feature type="signal peptide" evidence="1">
    <location>
        <begin position="1"/>
        <end position="22"/>
    </location>
</feature>
<dbReference type="AlphaFoldDB" id="A0A1M7QMH6"/>
<accession>A0A1M7QMH6</accession>
<reference evidence="3" key="1">
    <citation type="submission" date="2016-11" db="EMBL/GenBank/DDBJ databases">
        <authorList>
            <person name="Varghese N."/>
            <person name="Submissions S."/>
        </authorList>
    </citation>
    <scope>NUCLEOTIDE SEQUENCE [LARGE SCALE GENOMIC DNA]</scope>
    <source>
        <strain evidence="3">Sac-22</strain>
    </source>
</reference>
<dbReference type="Proteomes" id="UP000184339">
    <property type="component" value="Unassembled WGS sequence"/>
</dbReference>